<keyword evidence="5" id="KW-0325">Glycoprotein</keyword>
<evidence type="ECO:0000256" key="3">
    <source>
        <dbReference type="ARBA" id="ARBA00022729"/>
    </source>
</evidence>
<evidence type="ECO:0000256" key="6">
    <source>
        <dbReference type="SAM" id="SignalP"/>
    </source>
</evidence>
<dbReference type="GO" id="GO:0070008">
    <property type="term" value="F:serine-type exopeptidase activity"/>
    <property type="evidence" value="ECO:0007669"/>
    <property type="project" value="InterPro"/>
</dbReference>
<dbReference type="Gene3D" id="3.40.50.1820">
    <property type="entry name" value="alpha/beta hydrolase"/>
    <property type="match status" value="2"/>
</dbReference>
<dbReference type="PANTHER" id="PTHR11010:SF38">
    <property type="entry name" value="LYSOSOMAL PRO-X CARBOXYPEPTIDASE"/>
    <property type="match status" value="1"/>
</dbReference>
<keyword evidence="9" id="KW-1267">Proteomics identification</keyword>
<keyword evidence="8" id="KW-1185">Reference proteome</keyword>
<dbReference type="InterPro" id="IPR008758">
    <property type="entry name" value="Peptidase_S28"/>
</dbReference>
<evidence type="ECO:0000256" key="4">
    <source>
        <dbReference type="ARBA" id="ARBA00022801"/>
    </source>
</evidence>
<dbReference type="AlphaFoldDB" id="A0A8W4F7M4"/>
<gene>
    <name evidence="7" type="primary">PRCP</name>
</gene>
<dbReference type="Pfam" id="PF05577">
    <property type="entry name" value="Peptidase_S28"/>
    <property type="match status" value="2"/>
</dbReference>
<dbReference type="Proteomes" id="UP000008227">
    <property type="component" value="Chromosome 9"/>
</dbReference>
<protein>
    <submittedName>
        <fullName evidence="7">Prolylcarboxypeptidase</fullName>
    </submittedName>
</protein>
<evidence type="ECO:0000256" key="2">
    <source>
        <dbReference type="ARBA" id="ARBA00022670"/>
    </source>
</evidence>
<sequence length="288" mass="32646">MGRLLLLAFLMFGAATPVPPALRAFSSLHLSNSFSSRPAVAMKYSIHYIQQKVDHFGFNTDKTFKQRYLIADTHWRKDGGSILFYTGNEGDIIWFCNNTVVCQYLKNPNVSDSLLVQNIFQALNVYYNYSGQARCLNISETATSSLGALGWSYQACTEMVMPFCSNGIDDMFEPNSWDLKEFSDDCFRQWGVRPRPYWITTVYGGKNISSHTNIIFSNGELDPWSGGGVTKNVTDTLVAIVIPKGAHHLDLRANTAFDPTTVLLARSLEVRYMKQWIKDFYASLRRKH</sequence>
<dbReference type="GeneTree" id="ENSGT00940000158099"/>
<evidence type="ECO:0000256" key="5">
    <source>
        <dbReference type="ARBA" id="ARBA00023180"/>
    </source>
</evidence>
<keyword evidence="2" id="KW-0645">Protease</keyword>
<evidence type="ECO:0000256" key="1">
    <source>
        <dbReference type="ARBA" id="ARBA00011079"/>
    </source>
</evidence>
<dbReference type="PANTHER" id="PTHR11010">
    <property type="entry name" value="PROTEASE S28 PRO-X CARBOXYPEPTIDASE-RELATED"/>
    <property type="match status" value="1"/>
</dbReference>
<name>A0A8W4F7M4_PIG</name>
<keyword evidence="3 6" id="KW-0732">Signal</keyword>
<accession>A0A8W4F7M4</accession>
<dbReference type="Ensembl" id="ENSSSCT00000098493.1">
    <property type="protein sequence ID" value="ENSSSCP00000075276.1"/>
    <property type="gene ID" value="ENSSSCG00000014899.5"/>
</dbReference>
<reference evidence="7" key="1">
    <citation type="journal article" date="2020" name="Gigascience">
        <title>An improved pig reference genome sequence to enable pig genetics and genomics research.</title>
        <authorList>
            <person name="Warr A."/>
            <person name="Affara N."/>
            <person name="Aken B."/>
            <person name="Beiki H."/>
            <person name="Bickhart D.M."/>
            <person name="Billis K."/>
            <person name="Chow W."/>
            <person name="Eory L."/>
            <person name="Finlayson H.A."/>
            <person name="Flicek P."/>
            <person name="Giron C.G."/>
            <person name="Griffin D.K."/>
            <person name="Hall R."/>
            <person name="Hannum G."/>
            <person name="Hourlier T."/>
            <person name="Howe K."/>
            <person name="Hume D.A."/>
            <person name="Izuogu O."/>
            <person name="Kim K."/>
            <person name="Koren S."/>
            <person name="Liu H."/>
            <person name="Manchanda N."/>
            <person name="Martin F.J."/>
            <person name="Nonneman D.J."/>
            <person name="O'Connor R.E."/>
            <person name="Phillippy A.M."/>
            <person name="Rohrer G.A."/>
            <person name="Rosen B.D."/>
            <person name="Rund L.A."/>
            <person name="Sargent C.A."/>
            <person name="Schook L.B."/>
            <person name="Schroeder S.G."/>
            <person name="Schwartz A.S."/>
            <person name="Skinner B.M."/>
            <person name="Talbot R."/>
            <person name="Tseng E."/>
            <person name="Tuggle C.K."/>
            <person name="Watson M."/>
            <person name="Smith T.P.L."/>
            <person name="Archibald A.L."/>
        </authorList>
    </citation>
    <scope>NUCLEOTIDE SEQUENCE [LARGE SCALE GENOMIC DNA]</scope>
    <source>
        <strain evidence="7">Duroc</strain>
    </source>
</reference>
<dbReference type="SUPFAM" id="SSF53474">
    <property type="entry name" value="alpha/beta-Hydrolases"/>
    <property type="match status" value="1"/>
</dbReference>
<proteinExistence type="evidence at protein level"/>
<dbReference type="InterPro" id="IPR042269">
    <property type="entry name" value="Ser_carbopepase_S28_SKS"/>
</dbReference>
<dbReference type="InterPro" id="IPR029058">
    <property type="entry name" value="AB_hydrolase_fold"/>
</dbReference>
<keyword evidence="4" id="KW-0378">Hydrolase</keyword>
<reference evidence="7" key="3">
    <citation type="submission" date="2025-09" db="UniProtKB">
        <authorList>
            <consortium name="Ensembl"/>
        </authorList>
    </citation>
    <scope>IDENTIFICATION</scope>
</reference>
<evidence type="ECO:0007829" key="9">
    <source>
        <dbReference type="PeptideAtlas" id="A0A8W4F7M4"/>
    </source>
</evidence>
<evidence type="ECO:0000313" key="8">
    <source>
        <dbReference type="Proteomes" id="UP000008227"/>
    </source>
</evidence>
<comment type="similarity">
    <text evidence="1">Belongs to the peptidase S28 family.</text>
</comment>
<organism evidence="7 8">
    <name type="scientific">Sus scrofa</name>
    <name type="common">Pig</name>
    <dbReference type="NCBI Taxonomy" id="9823"/>
    <lineage>
        <taxon>Eukaryota</taxon>
        <taxon>Metazoa</taxon>
        <taxon>Chordata</taxon>
        <taxon>Craniata</taxon>
        <taxon>Vertebrata</taxon>
        <taxon>Euteleostomi</taxon>
        <taxon>Mammalia</taxon>
        <taxon>Eutheria</taxon>
        <taxon>Laurasiatheria</taxon>
        <taxon>Artiodactyla</taxon>
        <taxon>Suina</taxon>
        <taxon>Suidae</taxon>
        <taxon>Sus</taxon>
    </lineage>
</organism>
<dbReference type="Gene3D" id="1.20.120.980">
    <property type="entry name" value="Serine carboxypeptidase S28, SKS domain"/>
    <property type="match status" value="1"/>
</dbReference>
<feature type="chain" id="PRO_5036501793" evidence="6">
    <location>
        <begin position="16"/>
        <end position="288"/>
    </location>
</feature>
<reference evidence="7" key="2">
    <citation type="submission" date="2025-08" db="UniProtKB">
        <authorList>
            <consortium name="Ensembl"/>
        </authorList>
    </citation>
    <scope>IDENTIFICATION</scope>
</reference>
<dbReference type="GO" id="GO:0006508">
    <property type="term" value="P:proteolysis"/>
    <property type="evidence" value="ECO:0007669"/>
    <property type="project" value="UniProtKB-KW"/>
</dbReference>
<feature type="signal peptide" evidence="6">
    <location>
        <begin position="1"/>
        <end position="15"/>
    </location>
</feature>
<evidence type="ECO:0000313" key="7">
    <source>
        <dbReference type="Ensembl" id="ENSSSCP00000075276.1"/>
    </source>
</evidence>